<sequence length="67" mass="7496">MTTTDANGKGHLITGPSLQRARERFHAQLVEAGKTLDDAYQQMLAAVGAEELSRMHERFKEALGERR</sequence>
<gene>
    <name evidence="1" type="ORF">Q7A36_26780</name>
</gene>
<dbReference type="Proteomes" id="UP001243009">
    <property type="component" value="Unassembled WGS sequence"/>
</dbReference>
<comment type="caution">
    <text evidence="1">The sequence shown here is derived from an EMBL/GenBank/DDBJ whole genome shotgun (WGS) entry which is preliminary data.</text>
</comment>
<evidence type="ECO:0000313" key="2">
    <source>
        <dbReference type="Proteomes" id="UP001243009"/>
    </source>
</evidence>
<dbReference type="RefSeq" id="WP_305106833.1">
    <property type="nucleotide sequence ID" value="NZ_JAUTWS010000038.1"/>
</dbReference>
<dbReference type="EMBL" id="JAUTWS010000038">
    <property type="protein sequence ID" value="MDO9711977.1"/>
    <property type="molecule type" value="Genomic_DNA"/>
</dbReference>
<protein>
    <submittedName>
        <fullName evidence="1">Uncharacterized protein</fullName>
    </submittedName>
</protein>
<reference evidence="1 2" key="1">
    <citation type="submission" date="2023-08" db="EMBL/GenBank/DDBJ databases">
        <title>The draft genome sequence of Paracraurococcus sp. LOR1-02.</title>
        <authorList>
            <person name="Kingkaew E."/>
            <person name="Tanasupawat S."/>
        </authorList>
    </citation>
    <scope>NUCLEOTIDE SEQUENCE [LARGE SCALE GENOMIC DNA]</scope>
    <source>
        <strain evidence="1 2">LOR1-02</strain>
    </source>
</reference>
<keyword evidence="2" id="KW-1185">Reference proteome</keyword>
<evidence type="ECO:0000313" key="1">
    <source>
        <dbReference type="EMBL" id="MDO9711977.1"/>
    </source>
</evidence>
<name>A0ABT9E714_9PROT</name>
<accession>A0ABT9E714</accession>
<organism evidence="1 2">
    <name type="scientific">Paracraurococcus lichenis</name>
    <dbReference type="NCBI Taxonomy" id="3064888"/>
    <lineage>
        <taxon>Bacteria</taxon>
        <taxon>Pseudomonadati</taxon>
        <taxon>Pseudomonadota</taxon>
        <taxon>Alphaproteobacteria</taxon>
        <taxon>Acetobacterales</taxon>
        <taxon>Roseomonadaceae</taxon>
        <taxon>Paracraurococcus</taxon>
    </lineage>
</organism>
<proteinExistence type="predicted"/>